<feature type="compositionally biased region" description="Basic and acidic residues" evidence="1">
    <location>
        <begin position="308"/>
        <end position="321"/>
    </location>
</feature>
<dbReference type="Proteomes" id="UP000000311">
    <property type="component" value="Unassembled WGS sequence"/>
</dbReference>
<proteinExistence type="predicted"/>
<feature type="compositionally biased region" description="Basic and acidic residues" evidence="1">
    <location>
        <begin position="125"/>
        <end position="137"/>
    </location>
</feature>
<evidence type="ECO:0000313" key="3">
    <source>
        <dbReference type="Proteomes" id="UP000000311"/>
    </source>
</evidence>
<feature type="compositionally biased region" description="Low complexity" evidence="1">
    <location>
        <begin position="97"/>
        <end position="107"/>
    </location>
</feature>
<feature type="compositionally biased region" description="Acidic residues" evidence="1">
    <location>
        <begin position="647"/>
        <end position="659"/>
    </location>
</feature>
<dbReference type="AlphaFoldDB" id="E2ALD1"/>
<feature type="compositionally biased region" description="Pro residues" evidence="1">
    <location>
        <begin position="186"/>
        <end position="199"/>
    </location>
</feature>
<feature type="region of interest" description="Disordered" evidence="1">
    <location>
        <begin position="297"/>
        <end position="330"/>
    </location>
</feature>
<evidence type="ECO:0000256" key="1">
    <source>
        <dbReference type="SAM" id="MobiDB-lite"/>
    </source>
</evidence>
<feature type="region of interest" description="Disordered" evidence="1">
    <location>
        <begin position="170"/>
        <end position="213"/>
    </location>
</feature>
<feature type="region of interest" description="Disordered" evidence="1">
    <location>
        <begin position="978"/>
        <end position="997"/>
    </location>
</feature>
<feature type="region of interest" description="Disordered" evidence="1">
    <location>
        <begin position="1002"/>
        <end position="1034"/>
    </location>
</feature>
<feature type="compositionally biased region" description="Pro residues" evidence="1">
    <location>
        <begin position="1015"/>
        <end position="1031"/>
    </location>
</feature>
<feature type="region of interest" description="Disordered" evidence="1">
    <location>
        <begin position="871"/>
        <end position="928"/>
    </location>
</feature>
<evidence type="ECO:0000313" key="2">
    <source>
        <dbReference type="EMBL" id="EFN65736.1"/>
    </source>
</evidence>
<protein>
    <submittedName>
        <fullName evidence="2">Uncharacterized protein</fullName>
    </submittedName>
</protein>
<sequence length="1082" mass="116948">MEYVLKAGRSLSSGVCRVASALARGTRRMLTYVPLLGVTAVPVVAQDTEPFTGGEEAENATTSSPEEKSAASSPSADEQVAAPVAAAAATEPKEESATASPAAAASPIEEKKEEPTPSAPTPVPSEDKKEETVEKVEAEKKVVEVSQSAGGQSVTDPILHRVPLYRVQPVATPSIIERKTSEDLPSLPPSSPPPTPIDPSPLQQARQAAASATALAEALKLPAVAADEGESTPTSPLDEFCDDVPQEIRDIPVRIVSPTSFGPSADLPLTETTVVLAEVECSPVVEAKIEIETSNEEVEKTLASSDSSDNKEVEIESKVESISESPVTMTKEKISQCQENNTNREKEASPVLVEHDTSKELIELVDNETKQDEDTVENKTEYPFIPKEIDSSIDSSVRKSDSLDQCPINISNETEETHEKLSEVMVSSVVEKLSDIVEEAKVTNEPLPVTECQVKNEINSCEDDMKINVLSNTKDNEVKVGALSSIEIEIKDAVKQDLSSENVETEKMECSLRETSQHVESVEKLSDSSDLPSIDKCVAIESEISSKVISISAEIPLKEEPKQSSADEEHLCGRPIEYEHDYAKYEPEEERIASITSPTELFINSEEGPVSVSEDIVVEAKPAMIIPEDDSVEELSDTTESIKVIPDTDEEKIENEPESDTALPTEETLISEEDISVPEDAAVESLNEIIRVPDNIIKNEIKITDVEDTLPSPPENLQSSSQIHDLQDITNETEHIVNKEDSIAISTSDIETETSPSQIEQIKEVEKRPLSPKDCATSLEFCSLQDSIPKYSPQTSSDFPAISVSTRHSQTLVLSSEPESVPISSMEDLPPAPEDTGMQSLDSFDYPLPPEELSCPLSLVITSNVSIDELPPAPVEHATSPRDPTETLLTPPLSPNFQSNANITSGIATETSTRDRSQIPSYDDINNREQPTLQNESMILHDQSDIELKQRLAAECLAKTESQEEALLSCELSNTVPSTASKEHHQKAPEVEAPVENNIAHDSSTTESADEAPKVAPPAIPTEAPASPPTAPAITEDVASVTKVIEEIDISDKAVAAAVNEAIECNTNEIIADAHHQNNINE</sequence>
<feature type="compositionally biased region" description="Polar residues" evidence="1">
    <location>
        <begin position="895"/>
        <end position="911"/>
    </location>
</feature>
<dbReference type="EMBL" id="GL440604">
    <property type="protein sequence ID" value="EFN65736.1"/>
    <property type="molecule type" value="Genomic_DNA"/>
</dbReference>
<reference evidence="2 3" key="1">
    <citation type="journal article" date="2010" name="Science">
        <title>Genomic comparison of the ants Camponotus floridanus and Harpegnathos saltator.</title>
        <authorList>
            <person name="Bonasio R."/>
            <person name="Zhang G."/>
            <person name="Ye C."/>
            <person name="Mutti N.S."/>
            <person name="Fang X."/>
            <person name="Qin N."/>
            <person name="Donahue G."/>
            <person name="Yang P."/>
            <person name="Li Q."/>
            <person name="Li C."/>
            <person name="Zhang P."/>
            <person name="Huang Z."/>
            <person name="Berger S.L."/>
            <person name="Reinberg D."/>
            <person name="Wang J."/>
            <person name="Liebig J."/>
        </authorList>
    </citation>
    <scope>NUCLEOTIDE SEQUENCE [LARGE SCALE GENOMIC DNA]</scope>
    <source>
        <strain evidence="3">C129</strain>
    </source>
</reference>
<dbReference type="OMA" id="HQNAPEV"/>
<feature type="compositionally biased region" description="Low complexity" evidence="1">
    <location>
        <begin position="60"/>
        <end position="90"/>
    </location>
</feature>
<feature type="compositionally biased region" description="Polar residues" evidence="1">
    <location>
        <begin position="746"/>
        <end position="760"/>
    </location>
</feature>
<feature type="region of interest" description="Disordered" evidence="1">
    <location>
        <begin position="50"/>
        <end position="137"/>
    </location>
</feature>
<dbReference type="STRING" id="104421.E2ALD1"/>
<feature type="compositionally biased region" description="Polar residues" evidence="1">
    <location>
        <begin position="146"/>
        <end position="155"/>
    </location>
</feature>
<feature type="compositionally biased region" description="Basic and acidic residues" evidence="1">
    <location>
        <begin position="981"/>
        <end position="990"/>
    </location>
</feature>
<feature type="region of interest" description="Disordered" evidence="1">
    <location>
        <begin position="646"/>
        <end position="666"/>
    </location>
</feature>
<accession>E2ALD1</accession>
<feature type="region of interest" description="Disordered" evidence="1">
    <location>
        <begin position="746"/>
        <end position="770"/>
    </location>
</feature>
<organism evidence="3">
    <name type="scientific">Camponotus floridanus</name>
    <name type="common">Florida carpenter ant</name>
    <dbReference type="NCBI Taxonomy" id="104421"/>
    <lineage>
        <taxon>Eukaryota</taxon>
        <taxon>Metazoa</taxon>
        <taxon>Ecdysozoa</taxon>
        <taxon>Arthropoda</taxon>
        <taxon>Hexapoda</taxon>
        <taxon>Insecta</taxon>
        <taxon>Pterygota</taxon>
        <taxon>Neoptera</taxon>
        <taxon>Endopterygota</taxon>
        <taxon>Hymenoptera</taxon>
        <taxon>Apocrita</taxon>
        <taxon>Aculeata</taxon>
        <taxon>Formicoidea</taxon>
        <taxon>Formicidae</taxon>
        <taxon>Formicinae</taxon>
        <taxon>Camponotus</taxon>
    </lineage>
</organism>
<name>E2ALD1_CAMFO</name>
<feature type="region of interest" description="Disordered" evidence="1">
    <location>
        <begin position="142"/>
        <end position="161"/>
    </location>
</feature>
<feature type="compositionally biased region" description="Basic and acidic residues" evidence="1">
    <location>
        <begin position="761"/>
        <end position="770"/>
    </location>
</feature>
<keyword evidence="3" id="KW-1185">Reference proteome</keyword>
<feature type="compositionally biased region" description="Low complexity" evidence="1">
    <location>
        <begin position="200"/>
        <end position="213"/>
    </location>
</feature>
<dbReference type="InParanoid" id="E2ALD1"/>
<gene>
    <name evidence="2" type="ORF">EAG_16044</name>
</gene>